<comment type="caution">
    <text evidence="1">The sequence shown here is derived from an EMBL/GenBank/DDBJ whole genome shotgun (WGS) entry which is preliminary data.</text>
</comment>
<evidence type="ECO:0000313" key="1">
    <source>
        <dbReference type="EMBL" id="OGC51166.1"/>
    </source>
</evidence>
<dbReference type="AlphaFoldDB" id="A0A1F4V1T5"/>
<gene>
    <name evidence="1" type="ORF">A2W32_02685</name>
</gene>
<dbReference type="EMBL" id="MEUT01000028">
    <property type="protein sequence ID" value="OGC51166.1"/>
    <property type="molecule type" value="Genomic_DNA"/>
</dbReference>
<evidence type="ECO:0000313" key="2">
    <source>
        <dbReference type="Proteomes" id="UP000177371"/>
    </source>
</evidence>
<organism evidence="1 2">
    <name type="scientific">candidate division WWE3 bacterium RBG_16_37_10</name>
    <dbReference type="NCBI Taxonomy" id="1802610"/>
    <lineage>
        <taxon>Bacteria</taxon>
        <taxon>Katanobacteria</taxon>
    </lineage>
</organism>
<proteinExistence type="predicted"/>
<dbReference type="Proteomes" id="UP000177371">
    <property type="component" value="Unassembled WGS sequence"/>
</dbReference>
<accession>A0A1F4V1T5</accession>
<name>A0A1F4V1T5_UNCKA</name>
<reference evidence="1 2" key="1">
    <citation type="journal article" date="2016" name="Nat. Commun.">
        <title>Thousands of microbial genomes shed light on interconnected biogeochemical processes in an aquifer system.</title>
        <authorList>
            <person name="Anantharaman K."/>
            <person name="Brown C.T."/>
            <person name="Hug L.A."/>
            <person name="Sharon I."/>
            <person name="Castelle C.J."/>
            <person name="Probst A.J."/>
            <person name="Thomas B.C."/>
            <person name="Singh A."/>
            <person name="Wilkins M.J."/>
            <person name="Karaoz U."/>
            <person name="Brodie E.L."/>
            <person name="Williams K.H."/>
            <person name="Hubbard S.S."/>
            <person name="Banfield J.F."/>
        </authorList>
    </citation>
    <scope>NUCLEOTIDE SEQUENCE [LARGE SCALE GENOMIC DNA]</scope>
</reference>
<sequence>MAKKKDPKQYELWADDTEMELRFTPKGLGGKKQRHVTTCGCTARRGGPCFACQLDLHHPGERGCEDE</sequence>
<protein>
    <submittedName>
        <fullName evidence="1">Uncharacterized protein</fullName>
    </submittedName>
</protein>